<dbReference type="Proteomes" id="UP001597402">
    <property type="component" value="Unassembled WGS sequence"/>
</dbReference>
<dbReference type="RefSeq" id="WP_376875129.1">
    <property type="nucleotide sequence ID" value="NZ_JBHUHP010000009.1"/>
</dbReference>
<dbReference type="Pfam" id="PF00561">
    <property type="entry name" value="Abhydrolase_1"/>
    <property type="match status" value="1"/>
</dbReference>
<organism evidence="2 3">
    <name type="scientific">Blastococcus deserti</name>
    <dbReference type="NCBI Taxonomy" id="2259033"/>
    <lineage>
        <taxon>Bacteria</taxon>
        <taxon>Bacillati</taxon>
        <taxon>Actinomycetota</taxon>
        <taxon>Actinomycetes</taxon>
        <taxon>Geodermatophilales</taxon>
        <taxon>Geodermatophilaceae</taxon>
        <taxon>Blastococcus</taxon>
    </lineage>
</organism>
<accession>A0ABW4XBT6</accession>
<evidence type="ECO:0000313" key="3">
    <source>
        <dbReference type="Proteomes" id="UP001597402"/>
    </source>
</evidence>
<dbReference type="InterPro" id="IPR050266">
    <property type="entry name" value="AB_hydrolase_sf"/>
</dbReference>
<dbReference type="InterPro" id="IPR000639">
    <property type="entry name" value="Epox_hydrolase-like"/>
</dbReference>
<evidence type="ECO:0000313" key="2">
    <source>
        <dbReference type="EMBL" id="MFD2092050.1"/>
    </source>
</evidence>
<evidence type="ECO:0000259" key="1">
    <source>
        <dbReference type="Pfam" id="PF00561"/>
    </source>
</evidence>
<dbReference type="PRINTS" id="PR00111">
    <property type="entry name" value="ABHYDROLASE"/>
</dbReference>
<dbReference type="PANTHER" id="PTHR43798">
    <property type="entry name" value="MONOACYLGLYCEROL LIPASE"/>
    <property type="match status" value="1"/>
</dbReference>
<keyword evidence="3" id="KW-1185">Reference proteome</keyword>
<dbReference type="GO" id="GO:0016787">
    <property type="term" value="F:hydrolase activity"/>
    <property type="evidence" value="ECO:0007669"/>
    <property type="project" value="UniProtKB-KW"/>
</dbReference>
<dbReference type="SUPFAM" id="SSF53474">
    <property type="entry name" value="alpha/beta-Hydrolases"/>
    <property type="match status" value="1"/>
</dbReference>
<dbReference type="PANTHER" id="PTHR43798:SF33">
    <property type="entry name" value="HYDROLASE, PUTATIVE (AFU_ORTHOLOGUE AFUA_2G14860)-RELATED"/>
    <property type="match status" value="1"/>
</dbReference>
<dbReference type="InterPro" id="IPR000073">
    <property type="entry name" value="AB_hydrolase_1"/>
</dbReference>
<keyword evidence="2" id="KW-0378">Hydrolase</keyword>
<dbReference type="PRINTS" id="PR00412">
    <property type="entry name" value="EPOXHYDRLASE"/>
</dbReference>
<dbReference type="EMBL" id="JBHUHP010000009">
    <property type="protein sequence ID" value="MFD2092050.1"/>
    <property type="molecule type" value="Genomic_DNA"/>
</dbReference>
<feature type="domain" description="AB hydrolase-1" evidence="1">
    <location>
        <begin position="37"/>
        <end position="144"/>
    </location>
</feature>
<dbReference type="Gene3D" id="3.40.50.1820">
    <property type="entry name" value="alpha/beta hydrolase"/>
    <property type="match status" value="1"/>
</dbReference>
<sequence>MVDLLLPGITTTRVPTGRLTQSVLHPEGAPPAGAEEAVVFVHGNVSSALFWQQALLDVSRTGRHRALAVDLRGYGGTDPLPVDATRGVRDWADDLAELVTTLGLERVHLVGWSMGAGVVLQYLLDAPERVASVTLVAPVSPYGFGGTAGPDGRRVHPDGTGSGAGAANPEFVAALAAGDMSADTPASPRSVLRAFYVAPGSLPLAPWLEDVFVASMLTTRTGPDHYPGEPVLSDAWPGVAPGPRGVLSTMAPTVFDVSGVVDLAPKPPVLWIRGDADQIVSDTSLFDLAYLGSVGALPGWPGVEVFPPQPMVTQMRSVLDRYAATGGAYREVVLPGVGHSPHVERPQEFAVALLEHLDVPAEAPAHLT</sequence>
<gene>
    <name evidence="2" type="ORF">ACFSHS_10760</name>
</gene>
<name>A0ABW4XBT6_9ACTN</name>
<reference evidence="3" key="1">
    <citation type="journal article" date="2019" name="Int. J. Syst. Evol. Microbiol.">
        <title>The Global Catalogue of Microorganisms (GCM) 10K type strain sequencing project: providing services to taxonomists for standard genome sequencing and annotation.</title>
        <authorList>
            <consortium name="The Broad Institute Genomics Platform"/>
            <consortium name="The Broad Institute Genome Sequencing Center for Infectious Disease"/>
            <person name="Wu L."/>
            <person name="Ma J."/>
        </authorList>
    </citation>
    <scope>NUCLEOTIDE SEQUENCE [LARGE SCALE GENOMIC DNA]</scope>
    <source>
        <strain evidence="3">JCM 3338</strain>
    </source>
</reference>
<protein>
    <submittedName>
        <fullName evidence="2">Alpha/beta fold hydrolase</fullName>
    </submittedName>
</protein>
<dbReference type="InterPro" id="IPR029058">
    <property type="entry name" value="AB_hydrolase_fold"/>
</dbReference>
<comment type="caution">
    <text evidence="2">The sequence shown here is derived from an EMBL/GenBank/DDBJ whole genome shotgun (WGS) entry which is preliminary data.</text>
</comment>
<proteinExistence type="predicted"/>